<organism evidence="3 4">
    <name type="scientific">Hufsiella arboris</name>
    <dbReference type="NCBI Taxonomy" id="2695275"/>
    <lineage>
        <taxon>Bacteria</taxon>
        <taxon>Pseudomonadati</taxon>
        <taxon>Bacteroidota</taxon>
        <taxon>Sphingobacteriia</taxon>
        <taxon>Sphingobacteriales</taxon>
        <taxon>Sphingobacteriaceae</taxon>
        <taxon>Hufsiella</taxon>
    </lineage>
</organism>
<dbReference type="GO" id="GO:0046872">
    <property type="term" value="F:metal ion binding"/>
    <property type="evidence" value="ECO:0007669"/>
    <property type="project" value="InterPro"/>
</dbReference>
<keyword evidence="1" id="KW-0665">Pyrimidine biosynthesis</keyword>
<dbReference type="Pfam" id="PF12890">
    <property type="entry name" value="DHOase"/>
    <property type="match status" value="1"/>
</dbReference>
<dbReference type="CDD" id="cd01317">
    <property type="entry name" value="DHOase_IIa"/>
    <property type="match status" value="1"/>
</dbReference>
<dbReference type="AlphaFoldDB" id="A0A7K1YFP1"/>
<dbReference type="PANTHER" id="PTHR43668:SF2">
    <property type="entry name" value="ALLANTOINASE"/>
    <property type="match status" value="1"/>
</dbReference>
<keyword evidence="4" id="KW-1185">Reference proteome</keyword>
<dbReference type="InterPro" id="IPR024403">
    <property type="entry name" value="DHOase_cat"/>
</dbReference>
<reference evidence="3 4" key="1">
    <citation type="submission" date="2019-11" db="EMBL/GenBank/DDBJ databases">
        <title>Pedobacter sp. HMF7647 Genome sequencing and assembly.</title>
        <authorList>
            <person name="Kang H."/>
            <person name="Kim H."/>
            <person name="Joh K."/>
        </authorList>
    </citation>
    <scope>NUCLEOTIDE SEQUENCE [LARGE SCALE GENOMIC DNA]</scope>
    <source>
        <strain evidence="3 4">HMF7647</strain>
    </source>
</reference>
<evidence type="ECO:0000313" key="4">
    <source>
        <dbReference type="Proteomes" id="UP000466586"/>
    </source>
</evidence>
<dbReference type="Gene3D" id="3.20.20.140">
    <property type="entry name" value="Metal-dependent hydrolases"/>
    <property type="match status" value="1"/>
</dbReference>
<dbReference type="InterPro" id="IPR050138">
    <property type="entry name" value="DHOase/Allantoinase_Hydrolase"/>
</dbReference>
<feature type="domain" description="Dihydroorotase catalytic" evidence="2">
    <location>
        <begin position="50"/>
        <end position="236"/>
    </location>
</feature>
<dbReference type="RefSeq" id="WP_160846449.1">
    <property type="nucleotide sequence ID" value="NZ_WVHT01000017.1"/>
</dbReference>
<dbReference type="GO" id="GO:0004038">
    <property type="term" value="F:allantoinase activity"/>
    <property type="evidence" value="ECO:0007669"/>
    <property type="project" value="TreeGrafter"/>
</dbReference>
<dbReference type="EMBL" id="WVHT01000017">
    <property type="protein sequence ID" value="MXV53270.1"/>
    <property type="molecule type" value="Genomic_DNA"/>
</dbReference>
<accession>A0A7K1YFP1</accession>
<protein>
    <submittedName>
        <fullName evidence="3">Amidohydrolase family protein</fullName>
    </submittedName>
</protein>
<dbReference type="GO" id="GO:0006145">
    <property type="term" value="P:purine nucleobase catabolic process"/>
    <property type="evidence" value="ECO:0007669"/>
    <property type="project" value="TreeGrafter"/>
</dbReference>
<dbReference type="SUPFAM" id="SSF51556">
    <property type="entry name" value="Metallo-dependent hydrolases"/>
    <property type="match status" value="1"/>
</dbReference>
<dbReference type="PANTHER" id="PTHR43668">
    <property type="entry name" value="ALLANTOINASE"/>
    <property type="match status" value="1"/>
</dbReference>
<evidence type="ECO:0000256" key="1">
    <source>
        <dbReference type="ARBA" id="ARBA00022975"/>
    </source>
</evidence>
<dbReference type="GO" id="GO:0005737">
    <property type="term" value="C:cytoplasm"/>
    <property type="evidence" value="ECO:0007669"/>
    <property type="project" value="TreeGrafter"/>
</dbReference>
<dbReference type="InterPro" id="IPR032466">
    <property type="entry name" value="Metal_Hydrolase"/>
</dbReference>
<name>A0A7K1YFP1_9SPHI</name>
<gene>
    <name evidence="3" type="ORF">GS399_20075</name>
</gene>
<dbReference type="GO" id="GO:0004151">
    <property type="term" value="F:dihydroorotase activity"/>
    <property type="evidence" value="ECO:0007669"/>
    <property type="project" value="InterPro"/>
</dbReference>
<comment type="caution">
    <text evidence="3">The sequence shown here is derived from an EMBL/GenBank/DDBJ whole genome shotgun (WGS) entry which is preliminary data.</text>
</comment>
<dbReference type="NCBIfam" id="TIGR00857">
    <property type="entry name" value="pyrC_multi"/>
    <property type="match status" value="1"/>
</dbReference>
<dbReference type="SUPFAM" id="SSF51338">
    <property type="entry name" value="Composite domain of metallo-dependent hydrolases"/>
    <property type="match status" value="1"/>
</dbReference>
<evidence type="ECO:0000313" key="3">
    <source>
        <dbReference type="EMBL" id="MXV53270.1"/>
    </source>
</evidence>
<dbReference type="GO" id="GO:0006221">
    <property type="term" value="P:pyrimidine nucleotide biosynthetic process"/>
    <property type="evidence" value="ECO:0007669"/>
    <property type="project" value="UniProtKB-KW"/>
</dbReference>
<dbReference type="InterPro" id="IPR004722">
    <property type="entry name" value="DHOase"/>
</dbReference>
<proteinExistence type="predicted"/>
<keyword evidence="3" id="KW-0378">Hydrolase</keyword>
<dbReference type="InterPro" id="IPR011059">
    <property type="entry name" value="Metal-dep_hydrolase_composite"/>
</dbReference>
<evidence type="ECO:0000259" key="2">
    <source>
        <dbReference type="Pfam" id="PF12890"/>
    </source>
</evidence>
<dbReference type="Proteomes" id="UP000466586">
    <property type="component" value="Unassembled WGS sequence"/>
</dbReference>
<sequence length="418" mass="44984">MKSALLKAVTILHPESSLNGKKTDVLIENGIIAGFDVPGDENTRVIDCAGKYLSPGFVDLNANFGEPGLETKEDLDSGIKAAAAGGFTAVVAMPNTQPPVHSKAEVSYIVNKTKNAIVDVFPLGTISYNREGKDLAELYDMNMAGAVGFTDGDKPVTDSGLMSRALLYAKGFNGLVMSYAEDSLIAGKGKMNEGEVSTYLGMKGIPSLAEEVMIVRDIFLAEYNDSKIHFSTISTAKSVELIREAKKKGLKITCDVAAHNLVFSDEAVSGFDSHFKVKPPLRTQKDIKALIAGLEDGTIDAIVSQHTPHEIEHKNVEFEIASYGIIGLQTVLPLLVKAGLSPEMMVEKLAVGPRKILGKQMPGLTKGSTANFVVFDTESEWEFNSDTNFSKSVNSPMFGQKLKGKVSLVVNNNQTLNF</sequence>
<dbReference type="Gene3D" id="2.30.40.10">
    <property type="entry name" value="Urease, subunit C, domain 1"/>
    <property type="match status" value="1"/>
</dbReference>